<dbReference type="SMART" id="SM00729">
    <property type="entry name" value="Elp3"/>
    <property type="match status" value="1"/>
</dbReference>
<dbReference type="Pfam" id="PF06463">
    <property type="entry name" value="Mob_synth_C"/>
    <property type="match status" value="1"/>
</dbReference>
<dbReference type="AlphaFoldDB" id="A0A9X3WSC8"/>
<dbReference type="InterPro" id="IPR058240">
    <property type="entry name" value="rSAM_sf"/>
</dbReference>
<evidence type="ECO:0000256" key="6">
    <source>
        <dbReference type="ARBA" id="ARBA00023004"/>
    </source>
</evidence>
<dbReference type="SFLD" id="SFLDG01067">
    <property type="entry name" value="SPASM/twitch_domain_containing"/>
    <property type="match status" value="1"/>
</dbReference>
<comment type="pathway">
    <text evidence="12">Cofactor biosynthesis; molybdopterin biosynthesis.</text>
</comment>
<dbReference type="Pfam" id="PF04055">
    <property type="entry name" value="Radical_SAM"/>
    <property type="match status" value="1"/>
</dbReference>
<dbReference type="InterPro" id="IPR000385">
    <property type="entry name" value="MoaA_NifB_PqqE_Fe-S-bd_CS"/>
</dbReference>
<dbReference type="GO" id="GO:0046872">
    <property type="term" value="F:metal ion binding"/>
    <property type="evidence" value="ECO:0007669"/>
    <property type="project" value="UniProtKB-KW"/>
</dbReference>
<evidence type="ECO:0000256" key="1">
    <source>
        <dbReference type="ARBA" id="ARBA00012167"/>
    </source>
</evidence>
<dbReference type="CDD" id="cd21117">
    <property type="entry name" value="Twitch_MoaA"/>
    <property type="match status" value="1"/>
</dbReference>
<keyword evidence="6 12" id="KW-0408">Iron</keyword>
<dbReference type="PROSITE" id="PS01305">
    <property type="entry name" value="MOAA_NIFB_PQQE"/>
    <property type="match status" value="1"/>
</dbReference>
<protein>
    <recommendedName>
        <fullName evidence="1 12">GTP 3',8-cyclase</fullName>
        <ecNumber evidence="1 12">4.1.99.22</ecNumber>
    </recommendedName>
    <alternativeName>
        <fullName evidence="12">Molybdenum cofactor biosynthesis protein A</fullName>
    </alternativeName>
</protein>
<feature type="binding site" evidence="12">
    <location>
        <begin position="269"/>
        <end position="271"/>
    </location>
    <ligand>
        <name>GTP</name>
        <dbReference type="ChEBI" id="CHEBI:37565"/>
    </ligand>
</feature>
<evidence type="ECO:0000256" key="3">
    <source>
        <dbReference type="ARBA" id="ARBA00022691"/>
    </source>
</evidence>
<evidence type="ECO:0000256" key="5">
    <source>
        <dbReference type="ARBA" id="ARBA00022741"/>
    </source>
</evidence>
<evidence type="ECO:0000259" key="13">
    <source>
        <dbReference type="PROSITE" id="PS51918"/>
    </source>
</evidence>
<evidence type="ECO:0000256" key="11">
    <source>
        <dbReference type="ARBA" id="ARBA00048697"/>
    </source>
</evidence>
<feature type="binding site" evidence="12">
    <location>
        <position position="78"/>
    </location>
    <ligand>
        <name>S-adenosyl-L-methionine</name>
        <dbReference type="ChEBI" id="CHEBI:59789"/>
    </ligand>
</feature>
<dbReference type="SUPFAM" id="SSF102114">
    <property type="entry name" value="Radical SAM enzymes"/>
    <property type="match status" value="1"/>
</dbReference>
<keyword evidence="5 12" id="KW-0547">Nucleotide-binding</keyword>
<comment type="similarity">
    <text evidence="12">Belongs to the radical SAM superfamily. MoaA family.</text>
</comment>
<evidence type="ECO:0000313" key="15">
    <source>
        <dbReference type="Proteomes" id="UP001145050"/>
    </source>
</evidence>
<dbReference type="CDD" id="cd01335">
    <property type="entry name" value="Radical_SAM"/>
    <property type="match status" value="1"/>
</dbReference>
<feature type="binding site" evidence="12">
    <location>
        <position position="33"/>
    </location>
    <ligand>
        <name>S-adenosyl-L-methionine</name>
        <dbReference type="ChEBI" id="CHEBI:59789"/>
    </ligand>
</feature>
<dbReference type="NCBIfam" id="TIGR02666">
    <property type="entry name" value="moaA"/>
    <property type="match status" value="1"/>
</dbReference>
<evidence type="ECO:0000256" key="7">
    <source>
        <dbReference type="ARBA" id="ARBA00023014"/>
    </source>
</evidence>
<dbReference type="Gene3D" id="3.20.20.70">
    <property type="entry name" value="Aldolase class I"/>
    <property type="match status" value="1"/>
</dbReference>
<dbReference type="SFLD" id="SFLDG01386">
    <property type="entry name" value="main_SPASM_domain-containing"/>
    <property type="match status" value="1"/>
</dbReference>
<dbReference type="InterPro" id="IPR006638">
    <property type="entry name" value="Elp3/MiaA/NifB-like_rSAM"/>
</dbReference>
<dbReference type="EMBL" id="JAMQKB010000002">
    <property type="protein sequence ID" value="MDC3423783.1"/>
    <property type="molecule type" value="Genomic_DNA"/>
</dbReference>
<evidence type="ECO:0000256" key="10">
    <source>
        <dbReference type="ARBA" id="ARBA00023239"/>
    </source>
</evidence>
<feature type="binding site" evidence="12">
    <location>
        <position position="105"/>
    </location>
    <ligand>
        <name>GTP</name>
        <dbReference type="ChEBI" id="CHEBI:37565"/>
    </ligand>
</feature>
<dbReference type="SFLD" id="SFLDG01383">
    <property type="entry name" value="cyclic_pyranopterin_phosphate"/>
    <property type="match status" value="1"/>
</dbReference>
<dbReference type="RefSeq" id="WP_272435535.1">
    <property type="nucleotide sequence ID" value="NZ_JAMQKB010000002.1"/>
</dbReference>
<dbReference type="GO" id="GO:0061798">
    <property type="term" value="F:GTP 3',8'-cyclase activity"/>
    <property type="evidence" value="ECO:0007669"/>
    <property type="project" value="UniProtKB-UniRule"/>
</dbReference>
<dbReference type="InterPro" id="IPR050105">
    <property type="entry name" value="MoCo_biosynth_MoaA/MoaC"/>
</dbReference>
<comment type="catalytic activity">
    <reaction evidence="11 12">
        <text>GTP + AH2 + S-adenosyl-L-methionine = (8S)-3',8-cyclo-7,8-dihydroguanosine 5'-triphosphate + 5'-deoxyadenosine + L-methionine + A + H(+)</text>
        <dbReference type="Rhea" id="RHEA:49576"/>
        <dbReference type="ChEBI" id="CHEBI:13193"/>
        <dbReference type="ChEBI" id="CHEBI:15378"/>
        <dbReference type="ChEBI" id="CHEBI:17319"/>
        <dbReference type="ChEBI" id="CHEBI:17499"/>
        <dbReference type="ChEBI" id="CHEBI:37565"/>
        <dbReference type="ChEBI" id="CHEBI:57844"/>
        <dbReference type="ChEBI" id="CHEBI:59789"/>
        <dbReference type="ChEBI" id="CHEBI:131766"/>
        <dbReference type="EC" id="4.1.99.22"/>
    </reaction>
</comment>
<evidence type="ECO:0000256" key="8">
    <source>
        <dbReference type="ARBA" id="ARBA00023134"/>
    </source>
</evidence>
<evidence type="ECO:0000256" key="9">
    <source>
        <dbReference type="ARBA" id="ARBA00023150"/>
    </source>
</evidence>
<name>A0A9X3WSC8_9BACI</name>
<feature type="domain" description="Radical SAM core" evidence="13">
    <location>
        <begin position="11"/>
        <end position="247"/>
    </location>
</feature>
<dbReference type="GO" id="GO:1904047">
    <property type="term" value="F:S-adenosyl-L-methionine binding"/>
    <property type="evidence" value="ECO:0007669"/>
    <property type="project" value="UniProtKB-UniRule"/>
</dbReference>
<feature type="binding site" evidence="12">
    <location>
        <position position="166"/>
    </location>
    <ligand>
        <name>GTP</name>
        <dbReference type="ChEBI" id="CHEBI:37565"/>
    </ligand>
</feature>
<dbReference type="InterPro" id="IPR007197">
    <property type="entry name" value="rSAM"/>
</dbReference>
<keyword evidence="3 12" id="KW-0949">S-adenosyl-L-methionine</keyword>
<sequence>MGKKKAFIRDKFDRPLKDLRISVIDKCNFRCTYCMPAEIFGEGYRFLNEDQLLSFDEIIRVATKFAKLGTEKIRLTGGEPLLRQNLDQLVKQLLQIEGIEDIALTTNGVFLPKRAKRLKDAGLKRVNISLDAIDDDVFKHINGRGVTAAPVLKGIQAAITAGLEVKVNMVVKKGLNESQILPMARHFKDKGVILRFIEFMDVGNHNGWNMDAVITKKDIVDQIDTELPLVPVEQNYFGEVASRYQYKDGVGEIGVISSVTDSFCGSCTRVRLSADGKIFTCLFAGSGHDLRVLLRDGITDEQLEEKLISIWSNRKDRYSDERAEGKVTKREKIEMSYIGG</sequence>
<feature type="binding site" evidence="12">
    <location>
        <position position="264"/>
    </location>
    <ligand>
        <name>[4Fe-4S] cluster</name>
        <dbReference type="ChEBI" id="CHEBI:49883"/>
        <label>2</label>
        <note>4Fe-4S-substrate</note>
    </ligand>
</feature>
<organism evidence="14 15">
    <name type="scientific">Terrihalobacillus insolitus</name>
    <dbReference type="NCBI Taxonomy" id="2950438"/>
    <lineage>
        <taxon>Bacteria</taxon>
        <taxon>Bacillati</taxon>
        <taxon>Bacillota</taxon>
        <taxon>Bacilli</taxon>
        <taxon>Bacillales</taxon>
        <taxon>Bacillaceae</taxon>
        <taxon>Terrihalobacillus</taxon>
    </lineage>
</organism>
<gene>
    <name evidence="12 14" type="primary">moaA</name>
    <name evidence="14" type="ORF">NC797_04575</name>
</gene>
<evidence type="ECO:0000256" key="12">
    <source>
        <dbReference type="HAMAP-Rule" id="MF_01225"/>
    </source>
</evidence>
<dbReference type="InterPro" id="IPR013483">
    <property type="entry name" value="MoaA"/>
</dbReference>
<dbReference type="PANTHER" id="PTHR22960">
    <property type="entry name" value="MOLYBDOPTERIN COFACTOR SYNTHESIS PROTEIN A"/>
    <property type="match status" value="1"/>
</dbReference>
<evidence type="ECO:0000313" key="14">
    <source>
        <dbReference type="EMBL" id="MDC3423783.1"/>
    </source>
</evidence>
<feature type="binding site" evidence="12">
    <location>
        <position position="267"/>
    </location>
    <ligand>
        <name>[4Fe-4S] cluster</name>
        <dbReference type="ChEBI" id="CHEBI:49883"/>
        <label>2</label>
        <note>4Fe-4S-substrate</note>
    </ligand>
</feature>
<dbReference type="InterPro" id="IPR010505">
    <property type="entry name" value="MoaA_twitch"/>
</dbReference>
<keyword evidence="8 12" id="KW-0342">GTP-binding</keyword>
<feature type="binding site" evidence="12">
    <location>
        <position position="20"/>
    </location>
    <ligand>
        <name>GTP</name>
        <dbReference type="ChEBI" id="CHEBI:37565"/>
    </ligand>
</feature>
<feature type="binding site" evidence="12">
    <location>
        <position position="31"/>
    </location>
    <ligand>
        <name>[4Fe-4S] cluster</name>
        <dbReference type="ChEBI" id="CHEBI:49883"/>
        <label>1</label>
        <note>4Fe-4S-S-AdoMet</note>
    </ligand>
</feature>
<keyword evidence="15" id="KW-1185">Reference proteome</keyword>
<dbReference type="GO" id="GO:0005525">
    <property type="term" value="F:GTP binding"/>
    <property type="evidence" value="ECO:0007669"/>
    <property type="project" value="UniProtKB-UniRule"/>
</dbReference>
<dbReference type="GO" id="GO:0051539">
    <property type="term" value="F:4 iron, 4 sulfur cluster binding"/>
    <property type="evidence" value="ECO:0007669"/>
    <property type="project" value="UniProtKB-UniRule"/>
</dbReference>
<keyword evidence="2 12" id="KW-0004">4Fe-4S</keyword>
<keyword evidence="4 12" id="KW-0479">Metal-binding</keyword>
<feature type="binding site" evidence="12">
    <location>
        <position position="74"/>
    </location>
    <ligand>
        <name>GTP</name>
        <dbReference type="ChEBI" id="CHEBI:37565"/>
    </ligand>
</feature>
<feature type="binding site" evidence="12">
    <location>
        <position position="200"/>
    </location>
    <ligand>
        <name>S-adenosyl-L-methionine</name>
        <dbReference type="ChEBI" id="CHEBI:59789"/>
    </ligand>
</feature>
<evidence type="ECO:0000256" key="2">
    <source>
        <dbReference type="ARBA" id="ARBA00022485"/>
    </source>
</evidence>
<dbReference type="EC" id="4.1.99.22" evidence="1 12"/>
<dbReference type="InterPro" id="IPR013785">
    <property type="entry name" value="Aldolase_TIM"/>
</dbReference>
<keyword evidence="7 12" id="KW-0411">Iron-sulfur</keyword>
<dbReference type="SFLD" id="SFLDS00029">
    <property type="entry name" value="Radical_SAM"/>
    <property type="match status" value="1"/>
</dbReference>
<feature type="binding site" evidence="12">
    <location>
        <position position="281"/>
    </location>
    <ligand>
        <name>[4Fe-4S] cluster</name>
        <dbReference type="ChEBI" id="CHEBI:49883"/>
        <label>2</label>
        <note>4Fe-4S-substrate</note>
    </ligand>
</feature>
<proteinExistence type="inferred from homology"/>
<comment type="subunit">
    <text evidence="12">Monomer and homodimer.</text>
</comment>
<feature type="binding site" evidence="12">
    <location>
        <position position="129"/>
    </location>
    <ligand>
        <name>S-adenosyl-L-methionine</name>
        <dbReference type="ChEBI" id="CHEBI:59789"/>
    </ligand>
</feature>
<evidence type="ECO:0000256" key="4">
    <source>
        <dbReference type="ARBA" id="ARBA00022723"/>
    </source>
</evidence>
<dbReference type="HAMAP" id="MF_01225_B">
    <property type="entry name" value="MoaA_B"/>
    <property type="match status" value="1"/>
</dbReference>
<dbReference type="GO" id="GO:0006777">
    <property type="term" value="P:Mo-molybdopterin cofactor biosynthetic process"/>
    <property type="evidence" value="ECO:0007669"/>
    <property type="project" value="UniProtKB-UniRule"/>
</dbReference>
<comment type="caution">
    <text evidence="14">The sequence shown here is derived from an EMBL/GenBank/DDBJ whole genome shotgun (WGS) entry which is preliminary data.</text>
</comment>
<comment type="function">
    <text evidence="12">Catalyzes the cyclization of GTP to (8S)-3',8-cyclo-7,8-dihydroguanosine 5'-triphosphate.</text>
</comment>
<dbReference type="GO" id="GO:0061799">
    <property type="term" value="F:cyclic pyranopterin monophosphate synthase activity"/>
    <property type="evidence" value="ECO:0007669"/>
    <property type="project" value="TreeGrafter"/>
</dbReference>
<dbReference type="InterPro" id="IPR040064">
    <property type="entry name" value="MoaA-like"/>
</dbReference>
<dbReference type="PANTHER" id="PTHR22960:SF0">
    <property type="entry name" value="MOLYBDENUM COFACTOR BIOSYNTHESIS PROTEIN 1"/>
    <property type="match status" value="1"/>
</dbReference>
<keyword evidence="10 12" id="KW-0456">Lyase</keyword>
<accession>A0A9X3WSC8</accession>
<reference evidence="14" key="1">
    <citation type="submission" date="2022-06" db="EMBL/GenBank/DDBJ databases">
        <title>Aquibacillus sp. a new bacterium isolated from soil saline samples.</title>
        <authorList>
            <person name="Galisteo C."/>
            <person name="De La Haba R."/>
            <person name="Sanchez-Porro C."/>
            <person name="Ventosa A."/>
        </authorList>
    </citation>
    <scope>NUCLEOTIDE SEQUENCE</scope>
    <source>
        <strain evidence="14">3ASR75-11</strain>
    </source>
</reference>
<comment type="cofactor">
    <cofactor evidence="12">
        <name>[4Fe-4S] cluster</name>
        <dbReference type="ChEBI" id="CHEBI:49883"/>
    </cofactor>
    <text evidence="12">Binds 2 [4Fe-4S] clusters. Binds 1 [4Fe-4S] cluster coordinated with 3 cysteines and an exchangeable S-adenosyl-L-methionine and 1 [4Fe-4S] cluster coordinated with 3 cysteines and the GTP-derived substrate.</text>
</comment>
<feature type="binding site" evidence="12">
    <location>
        <position position="34"/>
    </location>
    <ligand>
        <name>[4Fe-4S] cluster</name>
        <dbReference type="ChEBI" id="CHEBI:49883"/>
        <label>1</label>
        <note>4Fe-4S-S-AdoMet</note>
    </ligand>
</feature>
<dbReference type="PROSITE" id="PS51918">
    <property type="entry name" value="RADICAL_SAM"/>
    <property type="match status" value="1"/>
</dbReference>
<dbReference type="Proteomes" id="UP001145050">
    <property type="component" value="Unassembled WGS sequence"/>
</dbReference>
<feature type="binding site" evidence="12">
    <location>
        <position position="27"/>
    </location>
    <ligand>
        <name>[4Fe-4S] cluster</name>
        <dbReference type="ChEBI" id="CHEBI:49883"/>
        <label>1</label>
        <note>4Fe-4S-S-AdoMet</note>
    </ligand>
</feature>
<keyword evidence="9 12" id="KW-0501">Molybdenum cofactor biosynthesis</keyword>